<feature type="coiled-coil region" evidence="7">
    <location>
        <begin position="13"/>
        <end position="40"/>
    </location>
</feature>
<organism evidence="9 10">
    <name type="scientific">Koleobacter methoxysyntrophicus</name>
    <dbReference type="NCBI Taxonomy" id="2751313"/>
    <lineage>
        <taxon>Bacteria</taxon>
        <taxon>Bacillati</taxon>
        <taxon>Bacillota</taxon>
        <taxon>Clostridia</taxon>
        <taxon>Koleobacterales</taxon>
        <taxon>Koleobacteraceae</taxon>
        <taxon>Koleobacter</taxon>
    </lineage>
</organism>
<keyword evidence="5 6" id="KW-0648">Protein biosynthesis</keyword>
<evidence type="ECO:0000313" key="9">
    <source>
        <dbReference type="EMBL" id="QSQ10381.1"/>
    </source>
</evidence>
<keyword evidence="10" id="KW-1185">Reference proteome</keyword>
<evidence type="ECO:0000313" key="10">
    <source>
        <dbReference type="Proteomes" id="UP000662904"/>
    </source>
</evidence>
<comment type="function">
    <text evidence="1 6">Peptide chain release factor 2 directs the termination of translation in response to the peptide chain termination codons UGA and UAA.</text>
</comment>
<dbReference type="InterPro" id="IPR045853">
    <property type="entry name" value="Pep_chain_release_fac_I_sf"/>
</dbReference>
<name>A0A8A0RPS2_9FIRM</name>
<dbReference type="SMART" id="SM00937">
    <property type="entry name" value="PCRF"/>
    <property type="match status" value="1"/>
</dbReference>
<comment type="subcellular location">
    <subcellularLocation>
        <location evidence="6">Cytoplasm</location>
    </subcellularLocation>
</comment>
<dbReference type="Gene3D" id="1.20.58.410">
    <property type="entry name" value="Release factor"/>
    <property type="match status" value="1"/>
</dbReference>
<dbReference type="Gene3D" id="3.30.160.20">
    <property type="match status" value="1"/>
</dbReference>
<dbReference type="InterPro" id="IPR005139">
    <property type="entry name" value="PCRF"/>
</dbReference>
<dbReference type="FunFam" id="3.30.160.20:FF:000010">
    <property type="entry name" value="Peptide chain release factor 2"/>
    <property type="match status" value="1"/>
</dbReference>
<evidence type="ECO:0000256" key="3">
    <source>
        <dbReference type="ARBA" id="ARBA00019192"/>
    </source>
</evidence>
<dbReference type="AlphaFoldDB" id="A0A8A0RPS2"/>
<keyword evidence="4 6" id="KW-0488">Methylation</keyword>
<evidence type="ECO:0000259" key="8">
    <source>
        <dbReference type="PROSITE" id="PS00745"/>
    </source>
</evidence>
<evidence type="ECO:0000256" key="7">
    <source>
        <dbReference type="SAM" id="Coils"/>
    </source>
</evidence>
<comment type="PTM">
    <text evidence="6">Methylated by PrmC. Methylation increases the termination efficiency of RF2.</text>
</comment>
<keyword evidence="6" id="KW-0963">Cytoplasm</keyword>
<dbReference type="Proteomes" id="UP000662904">
    <property type="component" value="Chromosome"/>
</dbReference>
<dbReference type="Gene3D" id="3.30.70.1660">
    <property type="match status" value="1"/>
</dbReference>
<feature type="domain" description="Prokaryotic-type class I peptide chain release factors" evidence="8">
    <location>
        <begin position="205"/>
        <end position="221"/>
    </location>
</feature>
<dbReference type="KEGG" id="kme:H0A61_02786"/>
<evidence type="ECO:0000256" key="5">
    <source>
        <dbReference type="ARBA" id="ARBA00022917"/>
    </source>
</evidence>
<evidence type="ECO:0000256" key="2">
    <source>
        <dbReference type="ARBA" id="ARBA00010835"/>
    </source>
</evidence>
<dbReference type="GO" id="GO:0005737">
    <property type="term" value="C:cytoplasm"/>
    <property type="evidence" value="ECO:0007669"/>
    <property type="project" value="UniProtKB-SubCell"/>
</dbReference>
<dbReference type="InterPro" id="IPR004374">
    <property type="entry name" value="PrfB"/>
</dbReference>
<keyword evidence="7" id="KW-0175">Coiled coil</keyword>
<dbReference type="NCBIfam" id="TIGR00020">
    <property type="entry name" value="prfB"/>
    <property type="match status" value="1"/>
</dbReference>
<sequence length="326" mass="37267">MGLPDFWDNPEEAQSVIQKLNSLKDKVEVYENIKECYEELLIIFELVEEEGDFGLERELGEGLIKLKQDIENLKLQTLLNGKYDKNNCIMSLHAGAGGTEAQDWVQMLLRMYTRWAEKKGYIVQTLDFLPGEEAGIKSVTLLIKGKNAYGYLKSEKGVHRLVRISPFDASGRRHTSFASVDVIPEIDDDIEIQINPEDIKIDTYRSGGAGGQHVNKTDSAVRITHIPTGIVVQCQNERSQHSNRLTAMKILKARLFEMYMEEQKEKLDELRGEQREIAWGSQIRSYVFHPYNMVKDHRTNVEVGNINAVMDGEIDIFINAYLRNLS</sequence>
<dbReference type="GO" id="GO:0016149">
    <property type="term" value="F:translation release factor activity, codon specific"/>
    <property type="evidence" value="ECO:0007669"/>
    <property type="project" value="UniProtKB-UniRule"/>
</dbReference>
<evidence type="ECO:0000256" key="6">
    <source>
        <dbReference type="HAMAP-Rule" id="MF_00094"/>
    </source>
</evidence>
<evidence type="ECO:0000256" key="1">
    <source>
        <dbReference type="ARBA" id="ARBA00002613"/>
    </source>
</evidence>
<protein>
    <recommendedName>
        <fullName evidence="3 6">Peptide chain release factor 2</fullName>
        <shortName evidence="6">RF-2</shortName>
    </recommendedName>
</protein>
<dbReference type="EMBL" id="CP059066">
    <property type="protein sequence ID" value="QSQ10381.1"/>
    <property type="molecule type" value="Genomic_DNA"/>
</dbReference>
<dbReference type="PANTHER" id="PTHR43116">
    <property type="entry name" value="PEPTIDE CHAIN RELEASE FACTOR 2"/>
    <property type="match status" value="1"/>
</dbReference>
<reference evidence="9" key="1">
    <citation type="submission" date="2020-07" db="EMBL/GenBank/DDBJ databases">
        <title>Koleobacter methoxysyntrophicus gen. nov., sp. nov., a novel anaerobic bacterium isolated from deep subsurface oil field and proposal of Koleobacterales ord. nov. in the phylum Firmicutes.</title>
        <authorList>
            <person name="Sakamoto S."/>
            <person name="Tamaki H."/>
        </authorList>
    </citation>
    <scope>NUCLEOTIDE SEQUENCE</scope>
    <source>
        <strain evidence="9">NRmbB1</strain>
    </source>
</reference>
<comment type="similarity">
    <text evidence="2 6">Belongs to the prokaryotic/mitochondrial release factor family.</text>
</comment>
<dbReference type="Pfam" id="PF03462">
    <property type="entry name" value="PCRF"/>
    <property type="match status" value="1"/>
</dbReference>
<proteinExistence type="inferred from homology"/>
<gene>
    <name evidence="6 9" type="primary">prfB</name>
    <name evidence="9" type="ORF">H0A61_02786</name>
</gene>
<accession>A0A8A0RPS2</accession>
<dbReference type="InterPro" id="IPR000352">
    <property type="entry name" value="Pep_chain_release_fac_I"/>
</dbReference>
<evidence type="ECO:0000256" key="4">
    <source>
        <dbReference type="ARBA" id="ARBA00022481"/>
    </source>
</evidence>
<dbReference type="Pfam" id="PF00472">
    <property type="entry name" value="RF-1"/>
    <property type="match status" value="1"/>
</dbReference>
<feature type="modified residue" description="N5-methylglutamine" evidence="6">
    <location>
        <position position="212"/>
    </location>
</feature>
<dbReference type="PROSITE" id="PS00745">
    <property type="entry name" value="RF_PROK_I"/>
    <property type="match status" value="1"/>
</dbReference>
<dbReference type="SUPFAM" id="SSF75620">
    <property type="entry name" value="Release factor"/>
    <property type="match status" value="1"/>
</dbReference>
<dbReference type="PANTHER" id="PTHR43116:SF3">
    <property type="entry name" value="CLASS I PEPTIDE CHAIN RELEASE FACTOR"/>
    <property type="match status" value="1"/>
</dbReference>
<dbReference type="HAMAP" id="MF_00094">
    <property type="entry name" value="Rel_fac_2"/>
    <property type="match status" value="1"/>
</dbReference>